<keyword evidence="2" id="KW-1133">Transmembrane helix</keyword>
<feature type="region of interest" description="Disordered" evidence="1">
    <location>
        <begin position="553"/>
        <end position="593"/>
    </location>
</feature>
<dbReference type="SUPFAM" id="SSF111331">
    <property type="entry name" value="NAD kinase/diacylglycerol kinase-like"/>
    <property type="match status" value="1"/>
</dbReference>
<dbReference type="AlphaFoldDB" id="A0A0N0U7C3"/>
<reference evidence="4 5" key="1">
    <citation type="submission" date="2015-07" db="EMBL/GenBank/DDBJ databases">
        <title>The genome of Melipona quadrifasciata.</title>
        <authorList>
            <person name="Pan H."/>
            <person name="Kapheim K."/>
        </authorList>
    </citation>
    <scope>NUCLEOTIDE SEQUENCE [LARGE SCALE GENOMIC DNA]</scope>
    <source>
        <strain evidence="4">0111107301</strain>
        <tissue evidence="4">Whole body</tissue>
    </source>
</reference>
<feature type="region of interest" description="Disordered" evidence="1">
    <location>
        <begin position="304"/>
        <end position="326"/>
    </location>
</feature>
<dbReference type="InterPro" id="IPR050187">
    <property type="entry name" value="Lipid_Phosphate_FormReg"/>
</dbReference>
<organism evidence="4 5">
    <name type="scientific">Melipona quadrifasciata</name>
    <dbReference type="NCBI Taxonomy" id="166423"/>
    <lineage>
        <taxon>Eukaryota</taxon>
        <taxon>Metazoa</taxon>
        <taxon>Ecdysozoa</taxon>
        <taxon>Arthropoda</taxon>
        <taxon>Hexapoda</taxon>
        <taxon>Insecta</taxon>
        <taxon>Pterygota</taxon>
        <taxon>Neoptera</taxon>
        <taxon>Endopterygota</taxon>
        <taxon>Hymenoptera</taxon>
        <taxon>Apocrita</taxon>
        <taxon>Aculeata</taxon>
        <taxon>Apoidea</taxon>
        <taxon>Anthophila</taxon>
        <taxon>Apidae</taxon>
        <taxon>Melipona</taxon>
    </lineage>
</organism>
<dbReference type="EMBL" id="KQ435713">
    <property type="protein sequence ID" value="KOX79352.1"/>
    <property type="molecule type" value="Genomic_DNA"/>
</dbReference>
<evidence type="ECO:0000313" key="4">
    <source>
        <dbReference type="EMBL" id="KOX79352.1"/>
    </source>
</evidence>
<feature type="transmembrane region" description="Helical" evidence="2">
    <location>
        <begin position="494"/>
        <end position="521"/>
    </location>
</feature>
<proteinExistence type="predicted"/>
<dbReference type="InterPro" id="IPR001206">
    <property type="entry name" value="Diacylglycerol_kinase_cat_dom"/>
</dbReference>
<feature type="domain" description="DAGKc" evidence="3">
    <location>
        <begin position="131"/>
        <end position="264"/>
    </location>
</feature>
<dbReference type="Gene3D" id="2.60.200.40">
    <property type="match status" value="1"/>
</dbReference>
<dbReference type="Pfam" id="PF00781">
    <property type="entry name" value="DAGK_cat"/>
    <property type="match status" value="1"/>
</dbReference>
<keyword evidence="2" id="KW-0812">Transmembrane</keyword>
<gene>
    <name evidence="4" type="ORF">WN51_09154</name>
</gene>
<dbReference type="PANTHER" id="PTHR12358">
    <property type="entry name" value="SPHINGOSINE KINASE"/>
    <property type="match status" value="1"/>
</dbReference>
<dbReference type="InterPro" id="IPR016064">
    <property type="entry name" value="NAD/diacylglycerol_kinase_sf"/>
</dbReference>
<evidence type="ECO:0000256" key="1">
    <source>
        <dbReference type="SAM" id="MobiDB-lite"/>
    </source>
</evidence>
<feature type="compositionally biased region" description="Basic and acidic residues" evidence="1">
    <location>
        <begin position="304"/>
        <end position="316"/>
    </location>
</feature>
<sequence>MMQEITDQSSRTVLLNTFVVKKKRCRVYFHRGTLIWETEKPPYTRWTLPMTDVLAVRYGDDWIHEVNVKEKQPPTSPTSPTVCPTNFILHYAVPGPKNKWSHHSVTMSHTDPRQVASWVKTIRNYLMGLSHRPRKILLFVNPFGGKKKGLKIWEKDVQPLMTIAGIDTKILVTERAVVCIGGDGTLAEVINGLVLRASRDRQVDPNNPEADLPTPRLPIGVIPSGSTDTVAYSLHGTTDVQTAAIHIIFGDNTGLDISSVHSDRRLLRLYASMLSYGYLGDVIRDSEKFRWMGPQRYDYSGKFQEDRREQRIRGRDSPSVGPLSSSDQHEVYKKLHQMSPAHAQQYSRQGNIQGKFFMVNGANLSCGCSRSPMGFSPHCHVGDGCVDVILVRHTSFFNNIRMLLRLSSKQKTLYDLPFVEVYRAREFTFRALPTLHVQSSNEISNRYLKSSLSVWNCDGEVIDSSNVKISGGTDGDGDGGGGGGGGGGGNCRTVIVTLIIVVVVLPPLLVINNIVAAYSVYRRLVIILVALTYTVNFEQLQVHWFAEHGGRESWQRKSQAPEERNERKKRKKKEGKEKKDSPPHRQTPSFLTFYSRRKALLDNYTTL</sequence>
<evidence type="ECO:0000313" key="5">
    <source>
        <dbReference type="Proteomes" id="UP000053105"/>
    </source>
</evidence>
<dbReference type="InterPro" id="IPR057465">
    <property type="entry name" value="CERK_PH"/>
</dbReference>
<dbReference type="PANTHER" id="PTHR12358:SF111">
    <property type="entry name" value="CERAMIDE KINASE, ISOFORM A"/>
    <property type="match status" value="1"/>
</dbReference>
<keyword evidence="4" id="KW-0808">Transferase</keyword>
<dbReference type="SMART" id="SM00046">
    <property type="entry name" value="DAGKc"/>
    <property type="match status" value="1"/>
</dbReference>
<dbReference type="InterPro" id="IPR045363">
    <property type="entry name" value="CERK_C"/>
</dbReference>
<dbReference type="Pfam" id="PF25382">
    <property type="entry name" value="PH_CERK"/>
    <property type="match status" value="1"/>
</dbReference>
<keyword evidence="4" id="KW-0418">Kinase</keyword>
<dbReference type="STRING" id="166423.A0A0N0U7C3"/>
<keyword evidence="5" id="KW-1185">Reference proteome</keyword>
<feature type="compositionally biased region" description="Basic and acidic residues" evidence="1">
    <location>
        <begin position="574"/>
        <end position="583"/>
    </location>
</feature>
<dbReference type="Proteomes" id="UP000053105">
    <property type="component" value="Unassembled WGS sequence"/>
</dbReference>
<dbReference type="PROSITE" id="PS50146">
    <property type="entry name" value="DAGK"/>
    <property type="match status" value="1"/>
</dbReference>
<accession>A0A0N0U7C3</accession>
<protein>
    <submittedName>
        <fullName evidence="4">Ceramide kinase</fullName>
    </submittedName>
</protein>
<dbReference type="Gene3D" id="3.40.50.10330">
    <property type="entry name" value="Probable inorganic polyphosphate/atp-NAD kinase, domain 1"/>
    <property type="match status" value="1"/>
</dbReference>
<keyword evidence="2" id="KW-0472">Membrane</keyword>
<dbReference type="GO" id="GO:0001729">
    <property type="term" value="F:ceramide kinase activity"/>
    <property type="evidence" value="ECO:0007669"/>
    <property type="project" value="TreeGrafter"/>
</dbReference>
<dbReference type="GO" id="GO:0006672">
    <property type="term" value="P:ceramide metabolic process"/>
    <property type="evidence" value="ECO:0007669"/>
    <property type="project" value="TreeGrafter"/>
</dbReference>
<dbReference type="InterPro" id="IPR017438">
    <property type="entry name" value="ATP-NAD_kinase_N"/>
</dbReference>
<feature type="compositionally biased region" description="Basic and acidic residues" evidence="1">
    <location>
        <begin position="553"/>
        <end position="566"/>
    </location>
</feature>
<dbReference type="Pfam" id="PF19280">
    <property type="entry name" value="CERK_C"/>
    <property type="match status" value="1"/>
</dbReference>
<dbReference type="OrthoDB" id="530923at2759"/>
<name>A0A0N0U7C3_9HYME</name>
<evidence type="ECO:0000259" key="3">
    <source>
        <dbReference type="PROSITE" id="PS50146"/>
    </source>
</evidence>
<dbReference type="GO" id="GO:0016020">
    <property type="term" value="C:membrane"/>
    <property type="evidence" value="ECO:0007669"/>
    <property type="project" value="GOC"/>
</dbReference>
<evidence type="ECO:0000256" key="2">
    <source>
        <dbReference type="SAM" id="Phobius"/>
    </source>
</evidence>